<dbReference type="Proteomes" id="UP000269544">
    <property type="component" value="Chromosome"/>
</dbReference>
<gene>
    <name evidence="1" type="ORF">NCTC13079_00862</name>
</gene>
<evidence type="ECO:0000313" key="2">
    <source>
        <dbReference type="Proteomes" id="UP000269544"/>
    </source>
</evidence>
<organism evidence="1 2">
    <name type="scientific">Aedoeadaptatus ivorii</name>
    <dbReference type="NCBI Taxonomy" id="54006"/>
    <lineage>
        <taxon>Bacteria</taxon>
        <taxon>Bacillati</taxon>
        <taxon>Bacillota</taxon>
        <taxon>Tissierellia</taxon>
        <taxon>Tissierellales</taxon>
        <taxon>Peptoniphilaceae</taxon>
        <taxon>Aedoeadaptatus</taxon>
    </lineage>
</organism>
<accession>A0A3S4YPJ8</accession>
<dbReference type="AlphaFoldDB" id="A0A3S4YPJ8"/>
<proteinExistence type="predicted"/>
<reference evidence="1 2" key="1">
    <citation type="submission" date="2018-12" db="EMBL/GenBank/DDBJ databases">
        <authorList>
            <consortium name="Pathogen Informatics"/>
        </authorList>
    </citation>
    <scope>NUCLEOTIDE SEQUENCE [LARGE SCALE GENOMIC DNA]</scope>
    <source>
        <strain evidence="1 2">NCTC13079</strain>
    </source>
</reference>
<evidence type="ECO:0000313" key="1">
    <source>
        <dbReference type="EMBL" id="VEJ35700.1"/>
    </source>
</evidence>
<sequence>MSGTNAEQKTVNIDYSDVKAKLLHRFLYDQDSSAMQILLGLYDLEEKIQNIFPSYVSMRNLKRDVLSFLRRKENRSLLANSLTRAIYDDVNRYELALYLEGYKRGYSAVNFANELEVIALGHFDVAELFERKQLFQYDYKEEDVHRLRNRSLRHVLEREAGDRLVRSHAVCFGRKVLKKKVFTLNRYVDRQLQINFKSTNGKYNEPEYFLTHQELWGLNRKLTKFLYLDGLRIYTSAYWCGVNDLVLRRYHP</sequence>
<dbReference type="KEGG" id="piv:NCTC13079_00862"/>
<name>A0A3S4YPJ8_9FIRM</name>
<dbReference type="EMBL" id="LR134523">
    <property type="protein sequence ID" value="VEJ35700.1"/>
    <property type="molecule type" value="Genomic_DNA"/>
</dbReference>
<protein>
    <submittedName>
        <fullName evidence="1">Uncharacterized protein</fullName>
    </submittedName>
</protein>
<keyword evidence="2" id="KW-1185">Reference proteome</keyword>